<accession>A0A4C1ZY59</accession>
<keyword evidence="3" id="KW-1185">Reference proteome</keyword>
<gene>
    <name evidence="2" type="ORF">EVAR_67712_1</name>
</gene>
<dbReference type="Proteomes" id="UP000299102">
    <property type="component" value="Unassembled WGS sequence"/>
</dbReference>
<evidence type="ECO:0000313" key="2">
    <source>
        <dbReference type="EMBL" id="GBP92658.1"/>
    </source>
</evidence>
<name>A0A4C1ZY59_EUMVA</name>
<evidence type="ECO:0000256" key="1">
    <source>
        <dbReference type="SAM" id="MobiDB-lite"/>
    </source>
</evidence>
<evidence type="ECO:0000313" key="3">
    <source>
        <dbReference type="Proteomes" id="UP000299102"/>
    </source>
</evidence>
<comment type="caution">
    <text evidence="2">The sequence shown here is derived from an EMBL/GenBank/DDBJ whole genome shotgun (WGS) entry which is preliminary data.</text>
</comment>
<organism evidence="2 3">
    <name type="scientific">Eumeta variegata</name>
    <name type="common">Bagworm moth</name>
    <name type="synonym">Eumeta japonica</name>
    <dbReference type="NCBI Taxonomy" id="151549"/>
    <lineage>
        <taxon>Eukaryota</taxon>
        <taxon>Metazoa</taxon>
        <taxon>Ecdysozoa</taxon>
        <taxon>Arthropoda</taxon>
        <taxon>Hexapoda</taxon>
        <taxon>Insecta</taxon>
        <taxon>Pterygota</taxon>
        <taxon>Neoptera</taxon>
        <taxon>Endopterygota</taxon>
        <taxon>Lepidoptera</taxon>
        <taxon>Glossata</taxon>
        <taxon>Ditrysia</taxon>
        <taxon>Tineoidea</taxon>
        <taxon>Psychidae</taxon>
        <taxon>Oiketicinae</taxon>
        <taxon>Eumeta</taxon>
    </lineage>
</organism>
<proteinExistence type="predicted"/>
<dbReference type="AlphaFoldDB" id="A0A4C1ZY59"/>
<sequence length="139" mass="15282">MGIPETARISQITTAAGVGPIPRSDARPNIDSFPTPRSDLLERRRPPALALWRRVAKCFGLSARARRYVFDAPNIPEDIPLAAELEKKTKRRSLLDISTDYAVNHDPDIVSAFDSNASPAFDSDSSLDLDSGSVQTVRY</sequence>
<feature type="region of interest" description="Disordered" evidence="1">
    <location>
        <begin position="1"/>
        <end position="41"/>
    </location>
</feature>
<dbReference type="EMBL" id="BGZK01002294">
    <property type="protein sequence ID" value="GBP92658.1"/>
    <property type="molecule type" value="Genomic_DNA"/>
</dbReference>
<reference evidence="2 3" key="1">
    <citation type="journal article" date="2019" name="Commun. Biol.">
        <title>The bagworm genome reveals a unique fibroin gene that provides high tensile strength.</title>
        <authorList>
            <person name="Kono N."/>
            <person name="Nakamura H."/>
            <person name="Ohtoshi R."/>
            <person name="Tomita M."/>
            <person name="Numata K."/>
            <person name="Arakawa K."/>
        </authorList>
    </citation>
    <scope>NUCLEOTIDE SEQUENCE [LARGE SCALE GENOMIC DNA]</scope>
</reference>
<protein>
    <submittedName>
        <fullName evidence="2">Uncharacterized protein</fullName>
    </submittedName>
</protein>